<dbReference type="EMBL" id="JAYKXN010000004">
    <property type="protein sequence ID" value="KAK7293379.1"/>
    <property type="molecule type" value="Genomic_DNA"/>
</dbReference>
<feature type="domain" description="SWIM-type" evidence="6">
    <location>
        <begin position="213"/>
        <end position="246"/>
    </location>
</feature>
<keyword evidence="2 4" id="KW-0863">Zinc-finger</keyword>
<evidence type="ECO:0000256" key="4">
    <source>
        <dbReference type="PROSITE-ProRule" id="PRU00047"/>
    </source>
</evidence>
<evidence type="ECO:0000256" key="3">
    <source>
        <dbReference type="ARBA" id="ARBA00022833"/>
    </source>
</evidence>
<dbReference type="Pfam" id="PF04434">
    <property type="entry name" value="SWIM"/>
    <property type="match status" value="1"/>
</dbReference>
<dbReference type="InterPro" id="IPR006564">
    <property type="entry name" value="Znf_PMZ"/>
</dbReference>
<keyword evidence="8" id="KW-1185">Reference proteome</keyword>
<reference evidence="7 8" key="1">
    <citation type="submission" date="2024-01" db="EMBL/GenBank/DDBJ databases">
        <title>The genomes of 5 underutilized Papilionoideae crops provide insights into root nodulation and disease resistance.</title>
        <authorList>
            <person name="Yuan L."/>
        </authorList>
    </citation>
    <scope>NUCLEOTIDE SEQUENCE [LARGE SCALE GENOMIC DNA]</scope>
    <source>
        <strain evidence="7">LY-2023</strain>
        <tissue evidence="7">Leaf</tissue>
    </source>
</reference>
<proteinExistence type="predicted"/>
<evidence type="ECO:0000313" key="7">
    <source>
        <dbReference type="EMBL" id="KAK7293379.1"/>
    </source>
</evidence>
<keyword evidence="1" id="KW-0479">Metal-binding</keyword>
<dbReference type="GO" id="GO:0003676">
    <property type="term" value="F:nucleic acid binding"/>
    <property type="evidence" value="ECO:0007669"/>
    <property type="project" value="InterPro"/>
</dbReference>
<evidence type="ECO:0000259" key="5">
    <source>
        <dbReference type="PROSITE" id="PS50158"/>
    </source>
</evidence>
<evidence type="ECO:0000313" key="8">
    <source>
        <dbReference type="Proteomes" id="UP001359559"/>
    </source>
</evidence>
<feature type="domain" description="CCHC-type" evidence="5">
    <location>
        <begin position="321"/>
        <end position="336"/>
    </location>
</feature>
<dbReference type="SMART" id="SM00575">
    <property type="entry name" value="ZnF_PMZ"/>
    <property type="match status" value="1"/>
</dbReference>
<dbReference type="AlphaFoldDB" id="A0AAN9J9V4"/>
<dbReference type="PROSITE" id="PS50966">
    <property type="entry name" value="ZF_SWIM"/>
    <property type="match status" value="1"/>
</dbReference>
<evidence type="ECO:0000256" key="2">
    <source>
        <dbReference type="ARBA" id="ARBA00022771"/>
    </source>
</evidence>
<dbReference type="InterPro" id="IPR007527">
    <property type="entry name" value="Znf_SWIM"/>
</dbReference>
<gene>
    <name evidence="7" type="ORF">RJT34_16244</name>
</gene>
<dbReference type="Proteomes" id="UP001359559">
    <property type="component" value="Unassembled WGS sequence"/>
</dbReference>
<dbReference type="PROSITE" id="PS50158">
    <property type="entry name" value="ZF_CCHC"/>
    <property type="match status" value="1"/>
</dbReference>
<name>A0AAN9J9V4_CLITE</name>
<dbReference type="GO" id="GO:0008270">
    <property type="term" value="F:zinc ion binding"/>
    <property type="evidence" value="ECO:0007669"/>
    <property type="project" value="UniProtKB-KW"/>
</dbReference>
<accession>A0AAN9J9V4</accession>
<protein>
    <recommendedName>
        <fullName evidence="9">CCHC-type domain-containing protein</fullName>
    </recommendedName>
</protein>
<sequence>MQHHNVNRLPMARGQINEKSTGNLCYLFPQVASKFRLEQLVEMPHFHGGRQWHGGTTFKQDLLKMGYTPCKVVFDRRLQRFREVKPEIAAWIDEIPKEQWSMAYDVEGRRFGHMTTNLAECVNKVFRGARNMPITTLVKCTYSRLVEYFVQRGARARAEFGEGMRYTKRLIDALTKNQTSASTHSVRRYDVYDTRFEVEEGFDPVEQRGGRKYTVVLSEKPSCDYGKFQVYHYPCSHVIAACQVVSIDYFQFIHLVYTIDNIINAYSSRWFPLGNDDDMPVTDHGWVLTPDYGRIRPKGRPKSSRIRNEMDCVESQTSQPRCTKCGKEGHNRRCCPTNASGSTS</sequence>
<evidence type="ECO:0000259" key="6">
    <source>
        <dbReference type="PROSITE" id="PS50966"/>
    </source>
</evidence>
<comment type="caution">
    <text evidence="7">The sequence shown here is derived from an EMBL/GenBank/DDBJ whole genome shotgun (WGS) entry which is preliminary data.</text>
</comment>
<evidence type="ECO:0008006" key="9">
    <source>
        <dbReference type="Google" id="ProtNLM"/>
    </source>
</evidence>
<keyword evidence="3" id="KW-0862">Zinc</keyword>
<organism evidence="7 8">
    <name type="scientific">Clitoria ternatea</name>
    <name type="common">Butterfly pea</name>
    <dbReference type="NCBI Taxonomy" id="43366"/>
    <lineage>
        <taxon>Eukaryota</taxon>
        <taxon>Viridiplantae</taxon>
        <taxon>Streptophyta</taxon>
        <taxon>Embryophyta</taxon>
        <taxon>Tracheophyta</taxon>
        <taxon>Spermatophyta</taxon>
        <taxon>Magnoliopsida</taxon>
        <taxon>eudicotyledons</taxon>
        <taxon>Gunneridae</taxon>
        <taxon>Pentapetalae</taxon>
        <taxon>rosids</taxon>
        <taxon>fabids</taxon>
        <taxon>Fabales</taxon>
        <taxon>Fabaceae</taxon>
        <taxon>Papilionoideae</taxon>
        <taxon>50 kb inversion clade</taxon>
        <taxon>NPAAA clade</taxon>
        <taxon>indigoferoid/millettioid clade</taxon>
        <taxon>Phaseoleae</taxon>
        <taxon>Clitoria</taxon>
    </lineage>
</organism>
<dbReference type="InterPro" id="IPR001878">
    <property type="entry name" value="Znf_CCHC"/>
</dbReference>
<evidence type="ECO:0000256" key="1">
    <source>
        <dbReference type="ARBA" id="ARBA00022723"/>
    </source>
</evidence>